<dbReference type="Gene3D" id="3.40.30.10">
    <property type="entry name" value="Glutaredoxin"/>
    <property type="match status" value="1"/>
</dbReference>
<organism evidence="2 3">
    <name type="scientific">Chlorella ohadii</name>
    <dbReference type="NCBI Taxonomy" id="2649997"/>
    <lineage>
        <taxon>Eukaryota</taxon>
        <taxon>Viridiplantae</taxon>
        <taxon>Chlorophyta</taxon>
        <taxon>core chlorophytes</taxon>
        <taxon>Trebouxiophyceae</taxon>
        <taxon>Chlorellales</taxon>
        <taxon>Chlorellaceae</taxon>
        <taxon>Chlorella clade</taxon>
        <taxon>Chlorella</taxon>
    </lineage>
</organism>
<dbReference type="InterPro" id="IPR036249">
    <property type="entry name" value="Thioredoxin-like_sf"/>
</dbReference>
<evidence type="ECO:0000313" key="3">
    <source>
        <dbReference type="Proteomes" id="UP001205105"/>
    </source>
</evidence>
<sequence length="138" mass="14328">MDYTVAVDGSGQAAQALMGAAGVSGIPHAFIVDASGTIRHHGHPMEPRFAQVLDQVCSQAAPTAAGAAGGGGGAAAAPKQERQLPPVTASREELMGMPVRQLKQILEERGIGFGDLSEKGELVERILQRCTNVTYYAS</sequence>
<dbReference type="AlphaFoldDB" id="A0AAD5DH18"/>
<reference evidence="2" key="1">
    <citation type="submission" date="2020-11" db="EMBL/GenBank/DDBJ databases">
        <title>Chlorella ohadii genome sequencing and assembly.</title>
        <authorList>
            <person name="Murik O."/>
            <person name="Treves H."/>
            <person name="Kedem I."/>
            <person name="Shotland Y."/>
            <person name="Kaplan A."/>
        </authorList>
    </citation>
    <scope>NUCLEOTIDE SEQUENCE</scope>
    <source>
        <strain evidence="2">1</strain>
    </source>
</reference>
<protein>
    <submittedName>
        <fullName evidence="2">Uncharacterized protein</fullName>
    </submittedName>
</protein>
<evidence type="ECO:0000256" key="1">
    <source>
        <dbReference type="SAM" id="MobiDB-lite"/>
    </source>
</evidence>
<dbReference type="Proteomes" id="UP001205105">
    <property type="component" value="Unassembled WGS sequence"/>
</dbReference>
<dbReference type="SUPFAM" id="SSF68906">
    <property type="entry name" value="SAP domain"/>
    <property type="match status" value="1"/>
</dbReference>
<name>A0AAD5DH18_9CHLO</name>
<proteinExistence type="predicted"/>
<comment type="caution">
    <text evidence="2">The sequence shown here is derived from an EMBL/GenBank/DDBJ whole genome shotgun (WGS) entry which is preliminary data.</text>
</comment>
<keyword evidence="3" id="KW-1185">Reference proteome</keyword>
<evidence type="ECO:0000313" key="2">
    <source>
        <dbReference type="EMBL" id="KAI7835305.1"/>
    </source>
</evidence>
<dbReference type="EMBL" id="JADXDR010000304">
    <property type="protein sequence ID" value="KAI7835305.1"/>
    <property type="molecule type" value="Genomic_DNA"/>
</dbReference>
<dbReference type="InterPro" id="IPR036361">
    <property type="entry name" value="SAP_dom_sf"/>
</dbReference>
<dbReference type="SUPFAM" id="SSF52833">
    <property type="entry name" value="Thioredoxin-like"/>
    <property type="match status" value="1"/>
</dbReference>
<gene>
    <name evidence="2" type="ORF">COHA_010794</name>
</gene>
<accession>A0AAD5DH18</accession>
<feature type="region of interest" description="Disordered" evidence="1">
    <location>
        <begin position="63"/>
        <end position="93"/>
    </location>
</feature>